<feature type="compositionally biased region" description="Low complexity" evidence="1">
    <location>
        <begin position="93"/>
        <end position="102"/>
    </location>
</feature>
<evidence type="ECO:0000313" key="3">
    <source>
        <dbReference type="Proteomes" id="UP000523795"/>
    </source>
</evidence>
<gene>
    <name evidence="2" type="ORF">HER39_09380</name>
</gene>
<evidence type="ECO:0008006" key="4">
    <source>
        <dbReference type="Google" id="ProtNLM"/>
    </source>
</evidence>
<organism evidence="2 3">
    <name type="scientific">Arthrobacter deserti</name>
    <dbReference type="NCBI Taxonomy" id="1742687"/>
    <lineage>
        <taxon>Bacteria</taxon>
        <taxon>Bacillati</taxon>
        <taxon>Actinomycetota</taxon>
        <taxon>Actinomycetes</taxon>
        <taxon>Micrococcales</taxon>
        <taxon>Micrococcaceae</taxon>
        <taxon>Arthrobacter</taxon>
    </lineage>
</organism>
<dbReference type="EMBL" id="JAAZSR010000125">
    <property type="protein sequence ID" value="NKX50772.1"/>
    <property type="molecule type" value="Genomic_DNA"/>
</dbReference>
<protein>
    <recommendedName>
        <fullName evidence="4">YtxH domain-containing protein</fullName>
    </recommendedName>
</protein>
<accession>A0ABX1JN90</accession>
<feature type="region of interest" description="Disordered" evidence="1">
    <location>
        <begin position="48"/>
        <end position="112"/>
    </location>
</feature>
<proteinExistence type="predicted"/>
<evidence type="ECO:0000256" key="1">
    <source>
        <dbReference type="SAM" id="MobiDB-lite"/>
    </source>
</evidence>
<name>A0ABX1JN90_9MICC</name>
<comment type="caution">
    <text evidence="2">The sequence shown here is derived from an EMBL/GenBank/DDBJ whole genome shotgun (WGS) entry which is preliminary data.</text>
</comment>
<dbReference type="Proteomes" id="UP000523795">
    <property type="component" value="Unassembled WGS sequence"/>
</dbReference>
<evidence type="ECO:0000313" key="2">
    <source>
        <dbReference type="EMBL" id="NKX50772.1"/>
    </source>
</evidence>
<reference evidence="2 3" key="1">
    <citation type="submission" date="2020-04" db="EMBL/GenBank/DDBJ databases">
        <authorList>
            <person name="Liu S."/>
        </authorList>
    </citation>
    <scope>NUCLEOTIDE SEQUENCE [LARGE SCALE GENOMIC DNA]</scope>
    <source>
        <strain evidence="2 3">CGMCC 1.15091</strain>
    </source>
</reference>
<feature type="non-terminal residue" evidence="2">
    <location>
        <position position="112"/>
    </location>
</feature>
<keyword evidence="3" id="KW-1185">Reference proteome</keyword>
<sequence length="112" mass="11616">MIKALTFGAGLAVGYVFGTKAGRQRYEQLKAQAGKFLNDPRTREKIAGAKESVMGAVPGAKDRSPSSSPRTRPDVVTDPAHNAATGNDWSDEGGATTAGPATNTDPAKEPDS</sequence>